<gene>
    <name evidence="2" type="ORF">SEPMUDRAFT_107479</name>
</gene>
<accession>M3D6H8</accession>
<dbReference type="HOGENOM" id="CLU_1435251_0_0_1"/>
<sequence length="189" mass="19742">MSHSTPPLTSTPSSSGTSQDSTVYENSTTTSTSSSSSFYEDDDEEDEEDEEDDEEEPFIILQATAIKITSFPPTAAGAVAKISMKGKGKGSGIATTTSQKVGRTPVRAPAVASRPPAFLATPGDALPVFSSERAKRAARCPGLEGYARSVTGAFFMVVIDDVSKGVALFFASSAAVQKFGLNLKCLEIA</sequence>
<proteinExistence type="predicted"/>
<organism evidence="2 3">
    <name type="scientific">Sphaerulina musiva (strain SO2202)</name>
    <name type="common">Poplar stem canker fungus</name>
    <name type="synonym">Septoria musiva</name>
    <dbReference type="NCBI Taxonomy" id="692275"/>
    <lineage>
        <taxon>Eukaryota</taxon>
        <taxon>Fungi</taxon>
        <taxon>Dikarya</taxon>
        <taxon>Ascomycota</taxon>
        <taxon>Pezizomycotina</taxon>
        <taxon>Dothideomycetes</taxon>
        <taxon>Dothideomycetidae</taxon>
        <taxon>Mycosphaerellales</taxon>
        <taxon>Mycosphaerellaceae</taxon>
        <taxon>Sphaerulina</taxon>
    </lineage>
</organism>
<dbReference type="GeneID" id="27897820"/>
<reference evidence="2 3" key="1">
    <citation type="journal article" date="2012" name="PLoS Pathog.">
        <title>Diverse lifestyles and strategies of plant pathogenesis encoded in the genomes of eighteen Dothideomycetes fungi.</title>
        <authorList>
            <person name="Ohm R.A."/>
            <person name="Feau N."/>
            <person name="Henrissat B."/>
            <person name="Schoch C.L."/>
            <person name="Horwitz B.A."/>
            <person name="Barry K.W."/>
            <person name="Condon B.J."/>
            <person name="Copeland A.C."/>
            <person name="Dhillon B."/>
            <person name="Glaser F."/>
            <person name="Hesse C.N."/>
            <person name="Kosti I."/>
            <person name="LaButti K."/>
            <person name="Lindquist E.A."/>
            <person name="Lucas S."/>
            <person name="Salamov A.A."/>
            <person name="Bradshaw R.E."/>
            <person name="Ciuffetti L."/>
            <person name="Hamelin R.C."/>
            <person name="Kema G.H.J."/>
            <person name="Lawrence C."/>
            <person name="Scott J.A."/>
            <person name="Spatafora J.W."/>
            <person name="Turgeon B.G."/>
            <person name="de Wit P.J.G.M."/>
            <person name="Zhong S."/>
            <person name="Goodwin S.B."/>
            <person name="Grigoriev I.V."/>
        </authorList>
    </citation>
    <scope>NUCLEOTIDE SEQUENCE [LARGE SCALE GENOMIC DNA]</scope>
    <source>
        <strain evidence="2 3">SO2202</strain>
    </source>
</reference>
<keyword evidence="3" id="KW-1185">Reference proteome</keyword>
<protein>
    <submittedName>
        <fullName evidence="2">Uncharacterized protein</fullName>
    </submittedName>
</protein>
<evidence type="ECO:0000313" key="3">
    <source>
        <dbReference type="Proteomes" id="UP000016931"/>
    </source>
</evidence>
<dbReference type="Proteomes" id="UP000016931">
    <property type="component" value="Unassembled WGS sequence"/>
</dbReference>
<evidence type="ECO:0000313" key="2">
    <source>
        <dbReference type="EMBL" id="EMF13469.1"/>
    </source>
</evidence>
<dbReference type="EMBL" id="KB456263">
    <property type="protein sequence ID" value="EMF13469.1"/>
    <property type="molecule type" value="Genomic_DNA"/>
</dbReference>
<evidence type="ECO:0000256" key="1">
    <source>
        <dbReference type="SAM" id="MobiDB-lite"/>
    </source>
</evidence>
<feature type="compositionally biased region" description="Low complexity" evidence="1">
    <location>
        <begin position="1"/>
        <end position="37"/>
    </location>
</feature>
<dbReference type="AlphaFoldDB" id="M3D6H8"/>
<feature type="compositionally biased region" description="Acidic residues" evidence="1">
    <location>
        <begin position="39"/>
        <end position="55"/>
    </location>
</feature>
<name>M3D6H8_SPHMS</name>
<feature type="region of interest" description="Disordered" evidence="1">
    <location>
        <begin position="1"/>
        <end position="55"/>
    </location>
</feature>
<dbReference type="RefSeq" id="XP_016761590.1">
    <property type="nucleotide sequence ID" value="XM_016900683.1"/>
</dbReference>